<dbReference type="PANTHER" id="PTHR43692:SF1">
    <property type="entry name" value="UDP-N-ACETYLMURAMOYLALANINE--D-GLUTAMATE LIGASE"/>
    <property type="match status" value="1"/>
</dbReference>
<keyword evidence="9 10" id="KW-0133">Cell shape</keyword>
<evidence type="ECO:0000256" key="7">
    <source>
        <dbReference type="ARBA" id="ARBA00022840"/>
    </source>
</evidence>
<dbReference type="InterPro" id="IPR004101">
    <property type="entry name" value="Mur_ligase_C"/>
</dbReference>
<evidence type="ECO:0000259" key="12">
    <source>
        <dbReference type="Pfam" id="PF08245"/>
    </source>
</evidence>
<keyword evidence="5 9" id="KW-0132">Cell division</keyword>
<dbReference type="Pfam" id="PF02875">
    <property type="entry name" value="Mur_ligase_C"/>
    <property type="match status" value="1"/>
</dbReference>
<name>A0ABM7VEQ8_9BACT</name>
<evidence type="ECO:0000256" key="9">
    <source>
        <dbReference type="HAMAP-Rule" id="MF_00639"/>
    </source>
</evidence>
<evidence type="ECO:0000256" key="8">
    <source>
        <dbReference type="ARBA" id="ARBA00023306"/>
    </source>
</evidence>
<keyword evidence="9 10" id="KW-0961">Cell wall biogenesis/degradation</keyword>
<feature type="domain" description="Mur ligase central" evidence="12">
    <location>
        <begin position="107"/>
        <end position="283"/>
    </location>
</feature>
<dbReference type="RefSeq" id="WP_338396779.1">
    <property type="nucleotide sequence ID" value="NZ_AP025292.1"/>
</dbReference>
<keyword evidence="9 10" id="KW-0573">Peptidoglycan synthesis</keyword>
<dbReference type="EC" id="6.3.2.9" evidence="9 10"/>
<comment type="subcellular location">
    <subcellularLocation>
        <location evidence="1 9 10">Cytoplasm</location>
    </subcellularLocation>
</comment>
<dbReference type="InterPro" id="IPR036565">
    <property type="entry name" value="Mur-like_cat_sf"/>
</dbReference>
<dbReference type="InterPro" id="IPR013221">
    <property type="entry name" value="Mur_ligase_cen"/>
</dbReference>
<reference evidence="13 14" key="1">
    <citation type="submission" date="2021-12" db="EMBL/GenBank/DDBJ databases">
        <title>Genome sequencing of bacteria with rrn-lacking chromosome and rrn-plasmid.</title>
        <authorList>
            <person name="Anda M."/>
            <person name="Iwasaki W."/>
        </authorList>
    </citation>
    <scope>NUCLEOTIDE SEQUENCE [LARGE SCALE GENOMIC DNA]</scope>
    <source>
        <strain evidence="13 14">NBRC 101262</strain>
    </source>
</reference>
<accession>A0ABM7VEQ8</accession>
<keyword evidence="4 9" id="KW-0436">Ligase</keyword>
<keyword evidence="8 9" id="KW-0131">Cell cycle</keyword>
<dbReference type="SUPFAM" id="SSF53623">
    <property type="entry name" value="MurD-like peptide ligases, catalytic domain"/>
    <property type="match status" value="1"/>
</dbReference>
<evidence type="ECO:0000256" key="3">
    <source>
        <dbReference type="ARBA" id="ARBA00022490"/>
    </source>
</evidence>
<evidence type="ECO:0000256" key="5">
    <source>
        <dbReference type="ARBA" id="ARBA00022618"/>
    </source>
</evidence>
<dbReference type="GO" id="GO:0016874">
    <property type="term" value="F:ligase activity"/>
    <property type="evidence" value="ECO:0007669"/>
    <property type="project" value="UniProtKB-KW"/>
</dbReference>
<keyword evidence="14" id="KW-1185">Reference proteome</keyword>
<evidence type="ECO:0000256" key="1">
    <source>
        <dbReference type="ARBA" id="ARBA00004496"/>
    </source>
</evidence>
<keyword evidence="3 9" id="KW-0963">Cytoplasm</keyword>
<comment type="catalytic activity">
    <reaction evidence="9 10">
        <text>UDP-N-acetyl-alpha-D-muramoyl-L-alanine + D-glutamate + ATP = UDP-N-acetyl-alpha-D-muramoyl-L-alanyl-D-glutamate + ADP + phosphate + H(+)</text>
        <dbReference type="Rhea" id="RHEA:16429"/>
        <dbReference type="ChEBI" id="CHEBI:15378"/>
        <dbReference type="ChEBI" id="CHEBI:29986"/>
        <dbReference type="ChEBI" id="CHEBI:30616"/>
        <dbReference type="ChEBI" id="CHEBI:43474"/>
        <dbReference type="ChEBI" id="CHEBI:83898"/>
        <dbReference type="ChEBI" id="CHEBI:83900"/>
        <dbReference type="ChEBI" id="CHEBI:456216"/>
        <dbReference type="EC" id="6.3.2.9"/>
    </reaction>
</comment>
<dbReference type="NCBIfam" id="TIGR01087">
    <property type="entry name" value="murD"/>
    <property type="match status" value="1"/>
</dbReference>
<dbReference type="PROSITE" id="PS01011">
    <property type="entry name" value="FOLYLPOLYGLU_SYNT_1"/>
    <property type="match status" value="1"/>
</dbReference>
<comment type="function">
    <text evidence="9 10">Cell wall formation. Catalyzes the addition of glutamate to the nucleotide precursor UDP-N-acetylmuramoyl-L-alanine (UMA).</text>
</comment>
<keyword evidence="7 9" id="KW-0067">ATP-binding</keyword>
<dbReference type="Gene3D" id="3.90.190.20">
    <property type="entry name" value="Mur ligase, C-terminal domain"/>
    <property type="match status" value="1"/>
</dbReference>
<dbReference type="HAMAP" id="MF_00639">
    <property type="entry name" value="MurD"/>
    <property type="match status" value="1"/>
</dbReference>
<evidence type="ECO:0000259" key="11">
    <source>
        <dbReference type="Pfam" id="PF02875"/>
    </source>
</evidence>
<dbReference type="SUPFAM" id="SSF53244">
    <property type="entry name" value="MurD-like peptide ligases, peptide-binding domain"/>
    <property type="match status" value="1"/>
</dbReference>
<dbReference type="Proteomes" id="UP001354989">
    <property type="component" value="Chromosome"/>
</dbReference>
<comment type="similarity">
    <text evidence="9">Belongs to the MurCDEF family.</text>
</comment>
<dbReference type="Pfam" id="PF08245">
    <property type="entry name" value="Mur_ligase_M"/>
    <property type="match status" value="1"/>
</dbReference>
<evidence type="ECO:0000313" key="13">
    <source>
        <dbReference type="EMBL" id="BDC99418.1"/>
    </source>
</evidence>
<dbReference type="PANTHER" id="PTHR43692">
    <property type="entry name" value="UDP-N-ACETYLMURAMOYLALANINE--D-GLUTAMATE LIGASE"/>
    <property type="match status" value="1"/>
</dbReference>
<evidence type="ECO:0000313" key="14">
    <source>
        <dbReference type="Proteomes" id="UP001354989"/>
    </source>
</evidence>
<feature type="domain" description="Mur ligase C-terminal" evidence="11">
    <location>
        <begin position="305"/>
        <end position="417"/>
    </location>
</feature>
<gene>
    <name evidence="9 13" type="primary">murD</name>
    <name evidence="13" type="ORF">PEPS_16990</name>
</gene>
<dbReference type="InterPro" id="IPR005762">
    <property type="entry name" value="MurD"/>
</dbReference>
<dbReference type="InterPro" id="IPR036615">
    <property type="entry name" value="Mur_ligase_C_dom_sf"/>
</dbReference>
<dbReference type="SUPFAM" id="SSF51984">
    <property type="entry name" value="MurCD N-terminal domain"/>
    <property type="match status" value="1"/>
</dbReference>
<dbReference type="Pfam" id="PF21377">
    <property type="entry name" value="MurD_N"/>
    <property type="match status" value="1"/>
</dbReference>
<dbReference type="EMBL" id="AP025292">
    <property type="protein sequence ID" value="BDC99418.1"/>
    <property type="molecule type" value="Genomic_DNA"/>
</dbReference>
<evidence type="ECO:0000256" key="10">
    <source>
        <dbReference type="RuleBase" id="RU003664"/>
    </source>
</evidence>
<dbReference type="Gene3D" id="3.40.1190.10">
    <property type="entry name" value="Mur-like, catalytic domain"/>
    <property type="match status" value="1"/>
</dbReference>
<feature type="binding site" evidence="9">
    <location>
        <begin position="109"/>
        <end position="115"/>
    </location>
    <ligand>
        <name>ATP</name>
        <dbReference type="ChEBI" id="CHEBI:30616"/>
    </ligand>
</feature>
<dbReference type="Gene3D" id="3.40.50.720">
    <property type="entry name" value="NAD(P)-binding Rossmann-like Domain"/>
    <property type="match status" value="1"/>
</dbReference>
<evidence type="ECO:0000256" key="4">
    <source>
        <dbReference type="ARBA" id="ARBA00022598"/>
    </source>
</evidence>
<comment type="pathway">
    <text evidence="2 9 10">Cell wall biogenesis; peptidoglycan biosynthesis.</text>
</comment>
<sequence length="444" mass="48606">MKKLVVLGGGESGVGAALLGKAKGYEVFLSDLSKITQERKDALTAAGVNYEETQHSEAKILAADVVVKSPGIPDTAPLIQQLVAKEIQVISELEFAFQFTKARFLAITGTNGKTTTTMLTYHLLKSAGYKVGLAGNVGYSLAQQVIADEFDWYVLEVSSFQLDGMCRFKADAAVITNITPDHLDRYDHKMKNYIASKMRIAQNMTVDHPLIVLKEDEAIAEGLQKGKVEANLKTFSLSSRNASAFVETDRMVIPSANFEFELDELTIQGPHNVQNAMAAVLLAQHAGLNKSEIRQGLKSFVAVAHRLEFVANINGVAYYNDSKATNVDAVKYALDSFKQPIVWVAGGKDKGNDYQLIASLVEQHVKALVCLGADNQPLLDFFSDKLPVFDTNNLEDCILKVQQLADNGDVVLLSPACASFDLFDNYEHRGDCFRQAVLAMENKV</sequence>
<protein>
    <recommendedName>
        <fullName evidence="9 10">UDP-N-acetylmuramoylalanine--D-glutamate ligase</fullName>
        <ecNumber evidence="9 10">6.3.2.9</ecNumber>
    </recommendedName>
    <alternativeName>
        <fullName evidence="9">D-glutamic acid-adding enzyme</fullName>
    </alternativeName>
    <alternativeName>
        <fullName evidence="9">UDP-N-acetylmuramoyl-L-alanyl-D-glutamate synthetase</fullName>
    </alternativeName>
</protein>
<dbReference type="InterPro" id="IPR018109">
    <property type="entry name" value="Folylpolyglutamate_synth_CS"/>
</dbReference>
<organism evidence="13 14">
    <name type="scientific">Persicobacter psychrovividus</name>
    <dbReference type="NCBI Taxonomy" id="387638"/>
    <lineage>
        <taxon>Bacteria</taxon>
        <taxon>Pseudomonadati</taxon>
        <taxon>Bacteroidota</taxon>
        <taxon>Cytophagia</taxon>
        <taxon>Cytophagales</taxon>
        <taxon>Persicobacteraceae</taxon>
        <taxon>Persicobacter</taxon>
    </lineage>
</organism>
<keyword evidence="6 9" id="KW-0547">Nucleotide-binding</keyword>
<proteinExistence type="inferred from homology"/>
<evidence type="ECO:0000256" key="6">
    <source>
        <dbReference type="ARBA" id="ARBA00022741"/>
    </source>
</evidence>
<evidence type="ECO:0000256" key="2">
    <source>
        <dbReference type="ARBA" id="ARBA00004752"/>
    </source>
</evidence>